<evidence type="ECO:0000313" key="2">
    <source>
        <dbReference type="Proteomes" id="UP001344447"/>
    </source>
</evidence>
<evidence type="ECO:0000313" key="1">
    <source>
        <dbReference type="EMBL" id="KAK5574580.1"/>
    </source>
</evidence>
<sequence>MRRRPMRPMRPIVVAPRRPGIGLGTLAAGVGVGMLASSAARSHNQPPPPPPPTQTVVQTVPPGYVTTGAPVPQVIFDPATGQYYQVAQPAVVQTTTVQQQPYGYQQ</sequence>
<accession>A0AAN7YV26</accession>
<gene>
    <name evidence="1" type="ORF">RB653_009833</name>
</gene>
<name>A0AAN7YV26_9MYCE</name>
<dbReference type="Proteomes" id="UP001344447">
    <property type="component" value="Unassembled WGS sequence"/>
</dbReference>
<comment type="caution">
    <text evidence="1">The sequence shown here is derived from an EMBL/GenBank/DDBJ whole genome shotgun (WGS) entry which is preliminary data.</text>
</comment>
<protein>
    <submittedName>
        <fullName evidence="1">Uncharacterized protein</fullName>
    </submittedName>
</protein>
<dbReference type="AlphaFoldDB" id="A0AAN7YV26"/>
<proteinExistence type="predicted"/>
<organism evidence="1 2">
    <name type="scientific">Dictyostelium firmibasis</name>
    <dbReference type="NCBI Taxonomy" id="79012"/>
    <lineage>
        <taxon>Eukaryota</taxon>
        <taxon>Amoebozoa</taxon>
        <taxon>Evosea</taxon>
        <taxon>Eumycetozoa</taxon>
        <taxon>Dictyostelia</taxon>
        <taxon>Dictyosteliales</taxon>
        <taxon>Dictyosteliaceae</taxon>
        <taxon>Dictyostelium</taxon>
    </lineage>
</organism>
<dbReference type="EMBL" id="JAVFKY010000006">
    <property type="protein sequence ID" value="KAK5574580.1"/>
    <property type="molecule type" value="Genomic_DNA"/>
</dbReference>
<keyword evidence="2" id="KW-1185">Reference proteome</keyword>
<reference evidence="1 2" key="1">
    <citation type="submission" date="2023-11" db="EMBL/GenBank/DDBJ databases">
        <title>Dfirmibasis_genome.</title>
        <authorList>
            <person name="Edelbroek B."/>
            <person name="Kjellin J."/>
            <person name="Jerlstrom-Hultqvist J."/>
            <person name="Soderbom F."/>
        </authorList>
    </citation>
    <scope>NUCLEOTIDE SEQUENCE [LARGE SCALE GENOMIC DNA]</scope>
    <source>
        <strain evidence="1 2">TNS-C-14</strain>
    </source>
</reference>